<name>A0A1H8Q0A4_9GAMM</name>
<dbReference type="EMBL" id="FOEG01000001">
    <property type="protein sequence ID" value="SEO47662.1"/>
    <property type="molecule type" value="Genomic_DNA"/>
</dbReference>
<keyword evidence="1" id="KW-1133">Transmembrane helix</keyword>
<dbReference type="Proteomes" id="UP000199657">
    <property type="component" value="Unassembled WGS sequence"/>
</dbReference>
<reference evidence="2 3" key="1">
    <citation type="submission" date="2016-10" db="EMBL/GenBank/DDBJ databases">
        <authorList>
            <person name="de Groot N.N."/>
        </authorList>
    </citation>
    <scope>NUCLEOTIDE SEQUENCE [LARGE SCALE GENOMIC DNA]</scope>
    <source>
        <strain evidence="2 3">CGMCC 1.6291</strain>
    </source>
</reference>
<dbReference type="RefSeq" id="WP_091639262.1">
    <property type="nucleotide sequence ID" value="NZ_FOEG01000001.1"/>
</dbReference>
<dbReference type="STRING" id="406100.SAMN04488052_101270"/>
<protein>
    <submittedName>
        <fullName evidence="2">Uncharacterized protein</fullName>
    </submittedName>
</protein>
<feature type="transmembrane region" description="Helical" evidence="1">
    <location>
        <begin position="252"/>
        <end position="272"/>
    </location>
</feature>
<evidence type="ECO:0000256" key="1">
    <source>
        <dbReference type="SAM" id="Phobius"/>
    </source>
</evidence>
<organism evidence="2 3">
    <name type="scientific">Aquisalimonas asiatica</name>
    <dbReference type="NCBI Taxonomy" id="406100"/>
    <lineage>
        <taxon>Bacteria</taxon>
        <taxon>Pseudomonadati</taxon>
        <taxon>Pseudomonadota</taxon>
        <taxon>Gammaproteobacteria</taxon>
        <taxon>Chromatiales</taxon>
        <taxon>Ectothiorhodospiraceae</taxon>
        <taxon>Aquisalimonas</taxon>
    </lineage>
</organism>
<keyword evidence="1" id="KW-0812">Transmembrane</keyword>
<proteinExistence type="predicted"/>
<dbReference type="AlphaFoldDB" id="A0A1H8Q0A4"/>
<accession>A0A1H8Q0A4</accession>
<evidence type="ECO:0000313" key="2">
    <source>
        <dbReference type="EMBL" id="SEO47662.1"/>
    </source>
</evidence>
<sequence>MSKRIEHVVVCVIKRLVALVLVSILVIPLSGCATMWFSDRIDSLDEVGTAFDGRRDTVTKGEYRLDSVEDGYRLRMRFGEALRSRRDQPDWLNVDIDITPGSEQVERYVSMELSEADEPLGSGETAILVDQGVEDEDEPEKVLQSALDRVDPVAVGDLGYVTPVLVMSVPHRTANNQMVRGRILVSDDPDKESEEVASASFRYFRGELVGWHSGIDSPWTNSDVEHELEGRHPVHPGVYSVGYAATVPVDVMLAPVYVVGVAVLGGALIIILSGG</sequence>
<keyword evidence="1" id="KW-0472">Membrane</keyword>
<evidence type="ECO:0000313" key="3">
    <source>
        <dbReference type="Proteomes" id="UP000199657"/>
    </source>
</evidence>
<keyword evidence="3" id="KW-1185">Reference proteome</keyword>
<gene>
    <name evidence="2" type="ORF">SAMN04488052_101270</name>
</gene>